<organism evidence="2 3">
    <name type="scientific">Wallemia mellicola</name>
    <dbReference type="NCBI Taxonomy" id="1708541"/>
    <lineage>
        <taxon>Eukaryota</taxon>
        <taxon>Fungi</taxon>
        <taxon>Dikarya</taxon>
        <taxon>Basidiomycota</taxon>
        <taxon>Wallemiomycotina</taxon>
        <taxon>Wallemiomycetes</taxon>
        <taxon>Wallemiales</taxon>
        <taxon>Wallemiaceae</taxon>
        <taxon>Wallemia</taxon>
    </lineage>
</organism>
<proteinExistence type="predicted"/>
<dbReference type="PROSITE" id="PS50181">
    <property type="entry name" value="FBOX"/>
    <property type="match status" value="1"/>
</dbReference>
<evidence type="ECO:0000259" key="1">
    <source>
        <dbReference type="PROSITE" id="PS50181"/>
    </source>
</evidence>
<comment type="caution">
    <text evidence="2">The sequence shown here is derived from an EMBL/GenBank/DDBJ whole genome shotgun (WGS) entry which is preliminary data.</text>
</comment>
<protein>
    <recommendedName>
        <fullName evidence="1">F-box domain-containing protein</fullName>
    </recommendedName>
</protein>
<feature type="domain" description="F-box" evidence="1">
    <location>
        <begin position="13"/>
        <end position="63"/>
    </location>
</feature>
<evidence type="ECO:0000313" key="3">
    <source>
        <dbReference type="Proteomes" id="UP000310708"/>
    </source>
</evidence>
<evidence type="ECO:0000313" key="2">
    <source>
        <dbReference type="EMBL" id="TIC61636.1"/>
    </source>
</evidence>
<gene>
    <name evidence="2" type="ORF">E3Q01_04290</name>
</gene>
<dbReference type="InterPro" id="IPR036047">
    <property type="entry name" value="F-box-like_dom_sf"/>
</dbReference>
<accession>A0A4T0LJR9</accession>
<dbReference type="Proteomes" id="UP000310708">
    <property type="component" value="Unassembled WGS sequence"/>
</dbReference>
<dbReference type="InterPro" id="IPR001810">
    <property type="entry name" value="F-box_dom"/>
</dbReference>
<reference evidence="2 3" key="1">
    <citation type="submission" date="2019-03" db="EMBL/GenBank/DDBJ databases">
        <title>Sequencing 25 genomes of Wallemia mellicola.</title>
        <authorList>
            <person name="Gostincar C."/>
        </authorList>
    </citation>
    <scope>NUCLEOTIDE SEQUENCE [LARGE SCALE GENOMIC DNA]</scope>
    <source>
        <strain evidence="2 3">EXF-757</strain>
    </source>
</reference>
<dbReference type="AlphaFoldDB" id="A0A4T0LJR9"/>
<name>A0A4T0LJR9_9BASI</name>
<sequence length="263" mass="30028">MTNIDELRKMNLSEPLEIFPLEVWELIMCYLSSVDYACTQKMSLLNRNWRTIMLSMHEPWTSVSIDRRAIRNTASQPFNSWLNLILSRANTPIKRVEWLTDNADETMTSYLDAIQGGKLKGYYGLTKSHALKFRPPPTTTLYVHVEASNASDYFDPDEAILRHTNGLENLHLVNTFPNLLPISCNLRSLSMHFTNTVLDIGAAQNFIADQQGLRFLSIRNLKQDVPAHRHIILNDLEHLELINSGSLKDAIVVPNARTIILQN</sequence>
<dbReference type="SUPFAM" id="SSF81383">
    <property type="entry name" value="F-box domain"/>
    <property type="match status" value="1"/>
</dbReference>
<dbReference type="EMBL" id="SPRX01000091">
    <property type="protein sequence ID" value="TIC61636.1"/>
    <property type="molecule type" value="Genomic_DNA"/>
</dbReference>